<evidence type="ECO:0000313" key="2">
    <source>
        <dbReference type="Proteomes" id="UP000619265"/>
    </source>
</evidence>
<dbReference type="Pfam" id="PF04827">
    <property type="entry name" value="Plant_tran"/>
    <property type="match status" value="1"/>
</dbReference>
<dbReference type="AlphaFoldDB" id="A0A833WYR5"/>
<dbReference type="Proteomes" id="UP000619265">
    <property type="component" value="Unassembled WGS sequence"/>
</dbReference>
<evidence type="ECO:0008006" key="3">
    <source>
        <dbReference type="Google" id="ProtNLM"/>
    </source>
</evidence>
<proteinExistence type="predicted"/>
<reference evidence="1" key="1">
    <citation type="submission" date="2015-10" db="EMBL/GenBank/DDBJ databases">
        <authorList>
            <person name="Martinez-Garcia P.J."/>
            <person name="Crepeau M.W."/>
            <person name="Puiu D."/>
            <person name="Gonzalez-Ibeas D."/>
            <person name="Whalen J."/>
            <person name="Stevens K."/>
            <person name="Paul R."/>
            <person name="Butterfield T."/>
            <person name="Britton M."/>
            <person name="Reagan R."/>
            <person name="Chakraborty S."/>
            <person name="Walawage S.L."/>
            <person name="Vasquez-Gross H.A."/>
            <person name="Cardeno C."/>
            <person name="Famula R."/>
            <person name="Pratt K."/>
            <person name="Kuruganti S."/>
            <person name="Aradhya M.K."/>
            <person name="Leslie C.A."/>
            <person name="Dandekar A.M."/>
            <person name="Salzberg S.L."/>
            <person name="Wegrzyn J.L."/>
            <person name="Langley C.H."/>
            <person name="Neale D.B."/>
        </authorList>
    </citation>
    <scope>NUCLEOTIDE SEQUENCE</scope>
    <source>
        <tissue evidence="1">Leaves</tissue>
    </source>
</reference>
<dbReference type="EMBL" id="LIHL02000012">
    <property type="protein sequence ID" value="KAF5451689.1"/>
    <property type="molecule type" value="Genomic_DNA"/>
</dbReference>
<dbReference type="InterPro" id="IPR006912">
    <property type="entry name" value="Harbinger_derived_prot"/>
</dbReference>
<comment type="caution">
    <text evidence="1">The sequence shown here is derived from an EMBL/GenBank/DDBJ whole genome shotgun (WGS) entry which is preliminary data.</text>
</comment>
<sequence>MSRDLFLRIHSAVEAYDNYFVQKRDASGRLGLSSLQKMTVAIRMLAYGVTADLMDEYLRIGETTARLSLKKFVKAIVAIFSDEYLRSPNSSDIVRLLDVGEKRGFPGMLDIIDCMHWKWKNCPSAWKGRSSVFAPLAEGRAPPCNYSITGHDYTMRYYLVDGIYPSWTTLVKTIPAP</sequence>
<protein>
    <recommendedName>
        <fullName evidence="3">Nuclease HARBI1</fullName>
    </recommendedName>
</protein>
<evidence type="ECO:0000313" key="1">
    <source>
        <dbReference type="EMBL" id="KAF5451689.1"/>
    </source>
</evidence>
<dbReference type="PANTHER" id="PTHR47150:SF7">
    <property type="entry name" value="NUCLEASE"/>
    <property type="match status" value="1"/>
</dbReference>
<name>A0A833WYR5_JUGRE</name>
<organism evidence="1 2">
    <name type="scientific">Juglans regia</name>
    <name type="common">English walnut</name>
    <dbReference type="NCBI Taxonomy" id="51240"/>
    <lineage>
        <taxon>Eukaryota</taxon>
        <taxon>Viridiplantae</taxon>
        <taxon>Streptophyta</taxon>
        <taxon>Embryophyta</taxon>
        <taxon>Tracheophyta</taxon>
        <taxon>Spermatophyta</taxon>
        <taxon>Magnoliopsida</taxon>
        <taxon>eudicotyledons</taxon>
        <taxon>Gunneridae</taxon>
        <taxon>Pentapetalae</taxon>
        <taxon>rosids</taxon>
        <taxon>fabids</taxon>
        <taxon>Fagales</taxon>
        <taxon>Juglandaceae</taxon>
        <taxon>Juglans</taxon>
    </lineage>
</organism>
<accession>A0A833WYR5</accession>
<gene>
    <name evidence="1" type="ORF">F2P56_026775</name>
</gene>
<dbReference type="Gramene" id="Jr12_04710_p1">
    <property type="protein sequence ID" value="cds.Jr12_04710_p1"/>
    <property type="gene ID" value="Jr12_04710"/>
</dbReference>
<dbReference type="PANTHER" id="PTHR47150">
    <property type="entry name" value="OS12G0169200 PROTEIN"/>
    <property type="match status" value="1"/>
</dbReference>
<reference evidence="1" key="2">
    <citation type="submission" date="2020-03" db="EMBL/GenBank/DDBJ databases">
        <title>Walnut 2.0.</title>
        <authorList>
            <person name="Marrano A."/>
            <person name="Britton M."/>
            <person name="Zimin A.V."/>
            <person name="Zaini P.A."/>
            <person name="Workman R."/>
            <person name="Puiu D."/>
            <person name="Bianco L."/>
            <person name="Allen B.J."/>
            <person name="Troggio M."/>
            <person name="Leslie C.A."/>
            <person name="Timp W."/>
            <person name="Dendekar A."/>
            <person name="Salzberg S.L."/>
            <person name="Neale D.B."/>
        </authorList>
    </citation>
    <scope>NUCLEOTIDE SEQUENCE</scope>
    <source>
        <tissue evidence="1">Leaves</tissue>
    </source>
</reference>